<accession>A0A4U0NS25</accession>
<feature type="domain" description="VOC" evidence="1">
    <location>
        <begin position="10"/>
        <end position="143"/>
    </location>
</feature>
<protein>
    <submittedName>
        <fullName evidence="2">VOC family protein</fullName>
    </submittedName>
</protein>
<reference evidence="2 3" key="1">
    <citation type="submission" date="2019-04" db="EMBL/GenBank/DDBJ databases">
        <title>Streptomyces piniterrae sp. nov., a heliquinomycin-producing actinomycete isolated from rhizosphere soil of Pinus yunnanensis.</title>
        <authorList>
            <person name="Zhuang X."/>
            <person name="Zhao J."/>
        </authorList>
    </citation>
    <scope>NUCLEOTIDE SEQUENCE [LARGE SCALE GENOMIC DNA]</scope>
    <source>
        <strain evidence="3">jys28</strain>
    </source>
</reference>
<sequence>MNADDRDLLARGRVATRLPAQNLDRARRFYSERLGLEPVDERPGGLLYRCGGADFALFESAGASPGTFTQMAWEVDDIDAVVTELKQRGVVFERVDLPGQLGGGQSGDGIVEIDGNYPSKGARGERGAWFRDSEGNMLGIGQPVV</sequence>
<organism evidence="2 3">
    <name type="scientific">Streptomyces piniterrae</name>
    <dbReference type="NCBI Taxonomy" id="2571125"/>
    <lineage>
        <taxon>Bacteria</taxon>
        <taxon>Bacillati</taxon>
        <taxon>Actinomycetota</taxon>
        <taxon>Actinomycetes</taxon>
        <taxon>Kitasatosporales</taxon>
        <taxon>Streptomycetaceae</taxon>
        <taxon>Streptomyces</taxon>
    </lineage>
</organism>
<dbReference type="PROSITE" id="PS51819">
    <property type="entry name" value="VOC"/>
    <property type="match status" value="1"/>
</dbReference>
<evidence type="ECO:0000313" key="3">
    <source>
        <dbReference type="Proteomes" id="UP000308697"/>
    </source>
</evidence>
<dbReference type="Proteomes" id="UP000308697">
    <property type="component" value="Unassembled WGS sequence"/>
</dbReference>
<evidence type="ECO:0000259" key="1">
    <source>
        <dbReference type="PROSITE" id="PS51819"/>
    </source>
</evidence>
<dbReference type="EMBL" id="SUMB01000002">
    <property type="protein sequence ID" value="TJZ57386.1"/>
    <property type="molecule type" value="Genomic_DNA"/>
</dbReference>
<name>A0A4U0NS25_9ACTN</name>
<proteinExistence type="predicted"/>
<gene>
    <name evidence="2" type="ORF">FCH28_08165</name>
</gene>
<dbReference type="InterPro" id="IPR037523">
    <property type="entry name" value="VOC_core"/>
</dbReference>
<comment type="caution">
    <text evidence="2">The sequence shown here is derived from an EMBL/GenBank/DDBJ whole genome shotgun (WGS) entry which is preliminary data.</text>
</comment>
<keyword evidence="3" id="KW-1185">Reference proteome</keyword>
<dbReference type="OrthoDB" id="9804907at2"/>
<dbReference type="InterPro" id="IPR004360">
    <property type="entry name" value="Glyas_Fos-R_dOase_dom"/>
</dbReference>
<dbReference type="SUPFAM" id="SSF54593">
    <property type="entry name" value="Glyoxalase/Bleomycin resistance protein/Dihydroxybiphenyl dioxygenase"/>
    <property type="match status" value="1"/>
</dbReference>
<evidence type="ECO:0000313" key="2">
    <source>
        <dbReference type="EMBL" id="TJZ57386.1"/>
    </source>
</evidence>
<dbReference type="RefSeq" id="WP_136739004.1">
    <property type="nucleotide sequence ID" value="NZ_SUMB01000002.1"/>
</dbReference>
<dbReference type="InterPro" id="IPR029068">
    <property type="entry name" value="Glyas_Bleomycin-R_OHBP_Dase"/>
</dbReference>
<dbReference type="Pfam" id="PF00903">
    <property type="entry name" value="Glyoxalase"/>
    <property type="match status" value="1"/>
</dbReference>
<dbReference type="AlphaFoldDB" id="A0A4U0NS25"/>
<dbReference type="Gene3D" id="3.10.180.10">
    <property type="entry name" value="2,3-Dihydroxybiphenyl 1,2-Dioxygenase, domain 1"/>
    <property type="match status" value="1"/>
</dbReference>